<comment type="function">
    <text evidence="1">Multidrug efflux pump.</text>
</comment>
<evidence type="ECO:0000256" key="10">
    <source>
        <dbReference type="ARBA" id="ARBA00023136"/>
    </source>
</evidence>
<dbReference type="InterPro" id="IPR002528">
    <property type="entry name" value="MATE_fam"/>
</dbReference>
<feature type="transmembrane region" description="Helical" evidence="12">
    <location>
        <begin position="54"/>
        <end position="77"/>
    </location>
</feature>
<dbReference type="NCBIfam" id="TIGR00797">
    <property type="entry name" value="matE"/>
    <property type="match status" value="1"/>
</dbReference>
<proteinExistence type="predicted"/>
<evidence type="ECO:0000256" key="6">
    <source>
        <dbReference type="ARBA" id="ARBA00022475"/>
    </source>
</evidence>
<dbReference type="GO" id="GO:0042910">
    <property type="term" value="F:xenobiotic transmembrane transporter activity"/>
    <property type="evidence" value="ECO:0007669"/>
    <property type="project" value="InterPro"/>
</dbReference>
<dbReference type="STRING" id="84698.SAMN04488528_101453"/>
<feature type="transmembrane region" description="Helical" evidence="12">
    <location>
        <begin position="314"/>
        <end position="336"/>
    </location>
</feature>
<comment type="subcellular location">
    <subcellularLocation>
        <location evidence="2">Cell membrane</location>
        <topology evidence="2">Multi-pass membrane protein</topology>
    </subcellularLocation>
</comment>
<gene>
    <name evidence="13" type="ORF">SAMN04488528_101453</name>
</gene>
<feature type="transmembrane region" description="Helical" evidence="12">
    <location>
        <begin position="356"/>
        <end position="379"/>
    </location>
</feature>
<dbReference type="EMBL" id="FOKI01000014">
    <property type="protein sequence ID" value="SFB15024.1"/>
    <property type="molecule type" value="Genomic_DNA"/>
</dbReference>
<keyword evidence="6" id="KW-1003">Cell membrane</keyword>
<keyword evidence="8 12" id="KW-1133">Transmembrane helix</keyword>
<keyword evidence="4" id="KW-0813">Transport</keyword>
<keyword evidence="7 12" id="KW-0812">Transmembrane</keyword>
<dbReference type="Proteomes" id="UP000198619">
    <property type="component" value="Unassembled WGS sequence"/>
</dbReference>
<feature type="transmembrane region" description="Helical" evidence="12">
    <location>
        <begin position="89"/>
        <end position="113"/>
    </location>
</feature>
<dbReference type="PANTHER" id="PTHR43298:SF4">
    <property type="entry name" value="DRUG_SODIUM ANTIPORTER"/>
    <property type="match status" value="1"/>
</dbReference>
<dbReference type="GO" id="GO:0015297">
    <property type="term" value="F:antiporter activity"/>
    <property type="evidence" value="ECO:0007669"/>
    <property type="project" value="UniProtKB-KW"/>
</dbReference>
<name>A0A1I0YNX0_9CLOT</name>
<feature type="transmembrane region" description="Helical" evidence="12">
    <location>
        <begin position="258"/>
        <end position="277"/>
    </location>
</feature>
<dbReference type="InterPro" id="IPR050222">
    <property type="entry name" value="MATE_MdtK"/>
</dbReference>
<feature type="transmembrane region" description="Helical" evidence="12">
    <location>
        <begin position="133"/>
        <end position="152"/>
    </location>
</feature>
<evidence type="ECO:0000256" key="3">
    <source>
        <dbReference type="ARBA" id="ARBA00020268"/>
    </source>
</evidence>
<evidence type="ECO:0000256" key="12">
    <source>
        <dbReference type="SAM" id="Phobius"/>
    </source>
</evidence>
<dbReference type="PIRSF" id="PIRSF006603">
    <property type="entry name" value="DinF"/>
    <property type="match status" value="1"/>
</dbReference>
<sequence>MRLHKETVEDVLKLALPAIGEMVLYMMIGVFDTMMVGKYGGNLAVSSVGLSTEIIYTFANILIAVGVSVGITSLVARKIGSKNYELAEEYATLGFCATMIISLLFSLFILLFSSSILRLAGAEENVINMASPYMKIASIGIFFNMLMNSLNAMLRGFGNTKTPLFASAMINVINICLDFLLIFGKFGFPELGVRGAAIATSIAQVSGFGFICYYVAYKSKIKINFKYIRDFKFQMLKDLLKLSVPSSMQEAAFSISRLISNFLIISLGTIQFAANQITTTIESISFMPGWGVAIAATTLVGHKVGEKNYEKAKDYAHTSIVLGSGIMLVCSFLFIIMPKLLINLFITSSEVDVINLGSICLMIAAIEQPFMGISMIAGGALKGAGNVKTPFIVSFISSWVLRLPFMIYFVYFLKLSVIYVWMITTIQWIFDGLLIYYLFKKYFNKLKTTV</sequence>
<dbReference type="RefSeq" id="WP_090041185.1">
    <property type="nucleotide sequence ID" value="NZ_FOKI01000014.1"/>
</dbReference>
<reference evidence="13 14" key="1">
    <citation type="submission" date="2016-10" db="EMBL/GenBank/DDBJ databases">
        <authorList>
            <person name="de Groot N.N."/>
        </authorList>
    </citation>
    <scope>NUCLEOTIDE SEQUENCE [LARGE SCALE GENOMIC DNA]</scope>
    <source>
        <strain evidence="13 14">DSM 12271</strain>
    </source>
</reference>
<dbReference type="PANTHER" id="PTHR43298">
    <property type="entry name" value="MULTIDRUG RESISTANCE PROTEIN NORM-RELATED"/>
    <property type="match status" value="1"/>
</dbReference>
<evidence type="ECO:0000313" key="14">
    <source>
        <dbReference type="Proteomes" id="UP000198619"/>
    </source>
</evidence>
<dbReference type="OrthoDB" id="62420at2"/>
<keyword evidence="10 12" id="KW-0472">Membrane</keyword>
<dbReference type="CDD" id="cd13137">
    <property type="entry name" value="MATE_NorM_like"/>
    <property type="match status" value="1"/>
</dbReference>
<evidence type="ECO:0000256" key="2">
    <source>
        <dbReference type="ARBA" id="ARBA00004651"/>
    </source>
</evidence>
<dbReference type="GO" id="GO:0006811">
    <property type="term" value="P:monoatomic ion transport"/>
    <property type="evidence" value="ECO:0007669"/>
    <property type="project" value="UniProtKB-KW"/>
</dbReference>
<evidence type="ECO:0000313" key="13">
    <source>
        <dbReference type="EMBL" id="SFB15024.1"/>
    </source>
</evidence>
<keyword evidence="9" id="KW-0406">Ion transport</keyword>
<feature type="transmembrane region" description="Helical" evidence="12">
    <location>
        <begin position="391"/>
        <end position="412"/>
    </location>
</feature>
<evidence type="ECO:0000256" key="9">
    <source>
        <dbReference type="ARBA" id="ARBA00023065"/>
    </source>
</evidence>
<protein>
    <recommendedName>
        <fullName evidence="3">Probable multidrug resistance protein NorM</fullName>
    </recommendedName>
    <alternativeName>
        <fullName evidence="11">Multidrug-efflux transporter</fullName>
    </alternativeName>
</protein>
<evidence type="ECO:0000256" key="1">
    <source>
        <dbReference type="ARBA" id="ARBA00003408"/>
    </source>
</evidence>
<feature type="transmembrane region" description="Helical" evidence="12">
    <location>
        <begin position="196"/>
        <end position="216"/>
    </location>
</feature>
<evidence type="ECO:0000256" key="11">
    <source>
        <dbReference type="ARBA" id="ARBA00031636"/>
    </source>
</evidence>
<dbReference type="AlphaFoldDB" id="A0A1I0YNX0"/>
<dbReference type="Pfam" id="PF01554">
    <property type="entry name" value="MatE"/>
    <property type="match status" value="2"/>
</dbReference>
<feature type="transmembrane region" description="Helical" evidence="12">
    <location>
        <begin position="164"/>
        <end position="184"/>
    </location>
</feature>
<feature type="transmembrane region" description="Helical" evidence="12">
    <location>
        <begin position="418"/>
        <end position="439"/>
    </location>
</feature>
<accession>A0A1I0YNX0</accession>
<dbReference type="GO" id="GO:0005886">
    <property type="term" value="C:plasma membrane"/>
    <property type="evidence" value="ECO:0007669"/>
    <property type="project" value="UniProtKB-SubCell"/>
</dbReference>
<evidence type="ECO:0000256" key="7">
    <source>
        <dbReference type="ARBA" id="ARBA00022692"/>
    </source>
</evidence>
<keyword evidence="14" id="KW-1185">Reference proteome</keyword>
<evidence type="ECO:0000256" key="5">
    <source>
        <dbReference type="ARBA" id="ARBA00022449"/>
    </source>
</evidence>
<keyword evidence="5" id="KW-0050">Antiport</keyword>
<evidence type="ECO:0000256" key="8">
    <source>
        <dbReference type="ARBA" id="ARBA00022989"/>
    </source>
</evidence>
<dbReference type="InterPro" id="IPR048279">
    <property type="entry name" value="MdtK-like"/>
</dbReference>
<feature type="transmembrane region" description="Helical" evidence="12">
    <location>
        <begin position="283"/>
        <end position="302"/>
    </location>
</feature>
<organism evidence="13 14">
    <name type="scientific">Clostridium frigidicarnis</name>
    <dbReference type="NCBI Taxonomy" id="84698"/>
    <lineage>
        <taxon>Bacteria</taxon>
        <taxon>Bacillati</taxon>
        <taxon>Bacillota</taxon>
        <taxon>Clostridia</taxon>
        <taxon>Eubacteriales</taxon>
        <taxon>Clostridiaceae</taxon>
        <taxon>Clostridium</taxon>
    </lineage>
</organism>
<feature type="transmembrane region" description="Helical" evidence="12">
    <location>
        <begin position="12"/>
        <end position="34"/>
    </location>
</feature>
<evidence type="ECO:0000256" key="4">
    <source>
        <dbReference type="ARBA" id="ARBA00022448"/>
    </source>
</evidence>